<comment type="caution">
    <text evidence="2">The sequence shown here is derived from an EMBL/GenBank/DDBJ whole genome shotgun (WGS) entry which is preliminary data.</text>
</comment>
<accession>A0A168BRU6</accession>
<gene>
    <name evidence="2" type="ORF">AAP_01333</name>
</gene>
<evidence type="ECO:0000313" key="3">
    <source>
        <dbReference type="Proteomes" id="UP000242877"/>
    </source>
</evidence>
<evidence type="ECO:0000256" key="1">
    <source>
        <dbReference type="SAM" id="MobiDB-lite"/>
    </source>
</evidence>
<protein>
    <submittedName>
        <fullName evidence="2">Uncharacterized protein</fullName>
    </submittedName>
</protein>
<reference evidence="2 3" key="1">
    <citation type="journal article" date="2016" name="Genome Biol. Evol.">
        <title>Divergent and convergent evolution of fungal pathogenicity.</title>
        <authorList>
            <person name="Shang Y."/>
            <person name="Xiao G."/>
            <person name="Zheng P."/>
            <person name="Cen K."/>
            <person name="Zhan S."/>
            <person name="Wang C."/>
        </authorList>
    </citation>
    <scope>NUCLEOTIDE SEQUENCE [LARGE SCALE GENOMIC DNA]</scope>
    <source>
        <strain evidence="2 3">ARSEF 7405</strain>
    </source>
</reference>
<feature type="region of interest" description="Disordered" evidence="1">
    <location>
        <begin position="1"/>
        <end position="83"/>
    </location>
</feature>
<dbReference type="VEuPathDB" id="FungiDB:AAP_01333"/>
<sequence>MAAVAGPDTPMSGVNVDNGSHADASPERHDSGIDLSEYEAIPGDDHAALPSDETRTPASPSAERENVIVITETPRDRINKPGPFKRIRARATSIGRRVYSVGQSQPPPSISDTTASQEIKKKESPTFINFLWSKIQKVRTRKLKTSKKHGEPSGPINLVDNETATPLEAVQNHESDDESDGNFSAIEIFDQEYSEEGSEQKGFRMVRYIPRRERGADEDISVNTGTELIYVPYSPDSERNDRLNKRSKKST</sequence>
<feature type="region of interest" description="Disordered" evidence="1">
    <location>
        <begin position="144"/>
        <end position="183"/>
    </location>
</feature>
<feature type="compositionally biased region" description="Basic and acidic residues" evidence="1">
    <location>
        <begin position="43"/>
        <end position="55"/>
    </location>
</feature>
<name>A0A168BRU6_9EURO</name>
<dbReference type="OrthoDB" id="4207613at2759"/>
<feature type="region of interest" description="Disordered" evidence="1">
    <location>
        <begin position="231"/>
        <end position="251"/>
    </location>
</feature>
<dbReference type="Proteomes" id="UP000242877">
    <property type="component" value="Unassembled WGS sequence"/>
</dbReference>
<dbReference type="AlphaFoldDB" id="A0A168BRU6"/>
<dbReference type="EMBL" id="AZGZ01000004">
    <property type="protein sequence ID" value="KZZ95657.1"/>
    <property type="molecule type" value="Genomic_DNA"/>
</dbReference>
<feature type="region of interest" description="Disordered" evidence="1">
    <location>
        <begin position="96"/>
        <end position="118"/>
    </location>
</feature>
<evidence type="ECO:0000313" key="2">
    <source>
        <dbReference type="EMBL" id="KZZ95657.1"/>
    </source>
</evidence>
<organism evidence="2 3">
    <name type="scientific">Ascosphaera apis ARSEF 7405</name>
    <dbReference type="NCBI Taxonomy" id="392613"/>
    <lineage>
        <taxon>Eukaryota</taxon>
        <taxon>Fungi</taxon>
        <taxon>Dikarya</taxon>
        <taxon>Ascomycota</taxon>
        <taxon>Pezizomycotina</taxon>
        <taxon>Eurotiomycetes</taxon>
        <taxon>Eurotiomycetidae</taxon>
        <taxon>Onygenales</taxon>
        <taxon>Ascosphaeraceae</taxon>
        <taxon>Ascosphaera</taxon>
    </lineage>
</organism>
<proteinExistence type="predicted"/>
<keyword evidence="3" id="KW-1185">Reference proteome</keyword>